<dbReference type="Pfam" id="PF01882">
    <property type="entry name" value="DUF58"/>
    <property type="match status" value="1"/>
</dbReference>
<proteinExistence type="predicted"/>
<dbReference type="Proteomes" id="UP000317422">
    <property type="component" value="Unassembled WGS sequence"/>
</dbReference>
<dbReference type="RefSeq" id="WP_141923270.1">
    <property type="nucleotide sequence ID" value="NZ_VFQC01000001.1"/>
</dbReference>
<dbReference type="PANTHER" id="PTHR33608:SF6">
    <property type="entry name" value="BLL2464 PROTEIN"/>
    <property type="match status" value="1"/>
</dbReference>
<organism evidence="2 3">
    <name type="scientific">Haloactinospora alba</name>
    <dbReference type="NCBI Taxonomy" id="405555"/>
    <lineage>
        <taxon>Bacteria</taxon>
        <taxon>Bacillati</taxon>
        <taxon>Actinomycetota</taxon>
        <taxon>Actinomycetes</taxon>
        <taxon>Streptosporangiales</taxon>
        <taxon>Nocardiopsidaceae</taxon>
        <taxon>Haloactinospora</taxon>
    </lineage>
</organism>
<feature type="domain" description="DUF58" evidence="1">
    <location>
        <begin position="51"/>
        <end position="280"/>
    </location>
</feature>
<evidence type="ECO:0000313" key="3">
    <source>
        <dbReference type="Proteomes" id="UP000317422"/>
    </source>
</evidence>
<gene>
    <name evidence="2" type="ORF">FHX37_1641</name>
</gene>
<sequence>MPPTTRAAIPIDRELTAALRHLDLRVVRRLEGLLHGEHPGLRVGPGSEPAEARVYHPGEDDIRLMDWAVTARTTTPHVRDPVADHELESWTLLDLSASMDFGTAHQEKREVAMGALAALTMLTQRVGDRFGVHFLHNGRIRRWPARSGKAALITLLATIKAAPRDARPTADTPNTTSLPEALHDMARSHPRRGLRIIISDFLDTPPEANRDSPASWERPLRHISARHQTLAVTVSDPRETDLPAMGLVPMTDPETGKVREVHLTPALRDTFHRAATAQRQAIHDGLRRCGVEHIALRTDRDWVADIARFVTQQRRSVHNTPPIPR</sequence>
<keyword evidence="3" id="KW-1185">Reference proteome</keyword>
<accession>A0A543NIP5</accession>
<dbReference type="PANTHER" id="PTHR33608">
    <property type="entry name" value="BLL2464 PROTEIN"/>
    <property type="match status" value="1"/>
</dbReference>
<name>A0A543NIP5_9ACTN</name>
<protein>
    <submittedName>
        <fullName evidence="2">Uncharacterized protein DUF58</fullName>
    </submittedName>
</protein>
<comment type="caution">
    <text evidence="2">The sequence shown here is derived from an EMBL/GenBank/DDBJ whole genome shotgun (WGS) entry which is preliminary data.</text>
</comment>
<dbReference type="AlphaFoldDB" id="A0A543NIP5"/>
<dbReference type="InterPro" id="IPR002881">
    <property type="entry name" value="DUF58"/>
</dbReference>
<dbReference type="SUPFAM" id="SSF53300">
    <property type="entry name" value="vWA-like"/>
    <property type="match status" value="1"/>
</dbReference>
<dbReference type="InterPro" id="IPR036465">
    <property type="entry name" value="vWFA_dom_sf"/>
</dbReference>
<dbReference type="OrthoDB" id="9776116at2"/>
<reference evidence="2 3" key="1">
    <citation type="submission" date="2019-06" db="EMBL/GenBank/DDBJ databases">
        <title>Sequencing the genomes of 1000 actinobacteria strains.</title>
        <authorList>
            <person name="Klenk H.-P."/>
        </authorList>
    </citation>
    <scope>NUCLEOTIDE SEQUENCE [LARGE SCALE GENOMIC DNA]</scope>
    <source>
        <strain evidence="2 3">DSM 45015</strain>
    </source>
</reference>
<evidence type="ECO:0000259" key="1">
    <source>
        <dbReference type="Pfam" id="PF01882"/>
    </source>
</evidence>
<evidence type="ECO:0000313" key="2">
    <source>
        <dbReference type="EMBL" id="TQN31721.1"/>
    </source>
</evidence>
<dbReference type="EMBL" id="VFQC01000001">
    <property type="protein sequence ID" value="TQN31721.1"/>
    <property type="molecule type" value="Genomic_DNA"/>
</dbReference>